<keyword evidence="1" id="KW-1133">Transmembrane helix</keyword>
<keyword evidence="3" id="KW-1185">Reference proteome</keyword>
<reference evidence="2" key="1">
    <citation type="submission" date="2022-04" db="EMBL/GenBank/DDBJ databases">
        <title>Alcanivorax sp. CY1518 draft genome sequence.</title>
        <authorList>
            <person name="Zhao G."/>
            <person name="An M."/>
        </authorList>
    </citation>
    <scope>NUCLEOTIDE SEQUENCE</scope>
    <source>
        <strain evidence="2">CY1518</strain>
    </source>
</reference>
<keyword evidence="1" id="KW-0472">Membrane</keyword>
<dbReference type="Proteomes" id="UP001165524">
    <property type="component" value="Unassembled WGS sequence"/>
</dbReference>
<dbReference type="EMBL" id="JALKII010000002">
    <property type="protein sequence ID" value="MCK0536737.1"/>
    <property type="molecule type" value="Genomic_DNA"/>
</dbReference>
<evidence type="ECO:0000313" key="2">
    <source>
        <dbReference type="EMBL" id="MCK0536737.1"/>
    </source>
</evidence>
<feature type="transmembrane region" description="Helical" evidence="1">
    <location>
        <begin position="79"/>
        <end position="98"/>
    </location>
</feature>
<feature type="transmembrane region" description="Helical" evidence="1">
    <location>
        <begin position="29"/>
        <end position="50"/>
    </location>
</feature>
<comment type="caution">
    <text evidence="2">The sequence shown here is derived from an EMBL/GenBank/DDBJ whole genome shotgun (WGS) entry which is preliminary data.</text>
</comment>
<sequence length="132" mass="15260">MCISAMLSLVTLTLGFVMFWIKIEGAFLPFYMLLLCLPPSWILLQGVYAVDSTARKILYSDDENFSLLKVDLIFLIKNLYLKFVFVMALLFSMAYFMVPENGDFAGSYYSLWAWIMAQSLFVFLLDKLMPLK</sequence>
<proteinExistence type="predicted"/>
<organism evidence="2 3">
    <name type="scientific">Alcanivorax quisquiliarum</name>
    <dbReference type="NCBI Taxonomy" id="2933565"/>
    <lineage>
        <taxon>Bacteria</taxon>
        <taxon>Pseudomonadati</taxon>
        <taxon>Pseudomonadota</taxon>
        <taxon>Gammaproteobacteria</taxon>
        <taxon>Oceanospirillales</taxon>
        <taxon>Alcanivoracaceae</taxon>
        <taxon>Alcanivorax</taxon>
    </lineage>
</organism>
<evidence type="ECO:0008006" key="4">
    <source>
        <dbReference type="Google" id="ProtNLM"/>
    </source>
</evidence>
<dbReference type="RefSeq" id="WP_246948426.1">
    <property type="nucleotide sequence ID" value="NZ_JALKII010000002.1"/>
</dbReference>
<protein>
    <recommendedName>
        <fullName evidence="4">Intracellular septation protein A</fullName>
    </recommendedName>
</protein>
<evidence type="ECO:0000313" key="3">
    <source>
        <dbReference type="Proteomes" id="UP001165524"/>
    </source>
</evidence>
<keyword evidence="1" id="KW-0812">Transmembrane</keyword>
<feature type="transmembrane region" description="Helical" evidence="1">
    <location>
        <begin position="104"/>
        <end position="125"/>
    </location>
</feature>
<gene>
    <name evidence="2" type="ORF">MU846_03360</name>
</gene>
<accession>A0ABT0E4I4</accession>
<feature type="transmembrane region" description="Helical" evidence="1">
    <location>
        <begin position="5"/>
        <end position="23"/>
    </location>
</feature>
<evidence type="ECO:0000256" key="1">
    <source>
        <dbReference type="SAM" id="Phobius"/>
    </source>
</evidence>
<name>A0ABT0E4I4_9GAMM</name>